<protein>
    <submittedName>
        <fullName evidence="6">Dehydrogenase</fullName>
    </submittedName>
</protein>
<evidence type="ECO:0000256" key="3">
    <source>
        <dbReference type="ARBA" id="ARBA00022723"/>
    </source>
</evidence>
<dbReference type="InterPro" id="IPR011032">
    <property type="entry name" value="GroES-like_sf"/>
</dbReference>
<keyword evidence="3" id="KW-0479">Metal-binding</keyword>
<dbReference type="AlphaFoldDB" id="A0A8J3ECU5"/>
<dbReference type="Gene3D" id="3.90.180.10">
    <property type="entry name" value="Medium-chain alcohol dehydrogenases, catalytic domain"/>
    <property type="match status" value="2"/>
</dbReference>
<gene>
    <name evidence="6" type="ORF">GCM10010964_27680</name>
</gene>
<sequence length="327" mass="34935">MKASAFWTVAAGRGELRAETLGPPGPGEVLVRAVASGISRGTERLVWEGRVPPGQREAMRAPLQRGEFPFPVKYGYSAVGVVEAGPAELLGRRVFCLHPHQDRFVAPAALCQAVPDTVPDHRAVLAANMETAVNVLWDAQPRLGERALVIGAGVVGLLCAFLLARIPGLDLTVCDTDERRGAAAARLGVRFARPEEAPRECDLLVHASATEGGLRQALRHAAFEARIVEASWFGDREVVLPLGEAFHARRLSLVSSQVGAVAAPMRARRTRAERLALALALLGENDCLDALLGPSVPFEALPEMMGRLLEPAAPGRPAPLCPVITYQ</sequence>
<dbReference type="CDD" id="cd08255">
    <property type="entry name" value="2-desacetyl-2-hydroxyethyl_bacteriochlorophyllide_like"/>
    <property type="match status" value="1"/>
</dbReference>
<dbReference type="Gene3D" id="3.40.50.720">
    <property type="entry name" value="NAD(P)-binding Rossmann-like Domain"/>
    <property type="match status" value="1"/>
</dbReference>
<comment type="similarity">
    <text evidence="2">Belongs to the zinc-containing alcohol dehydrogenase family.</text>
</comment>
<keyword evidence="5" id="KW-0560">Oxidoreductase</keyword>
<dbReference type="GO" id="GO:0046872">
    <property type="term" value="F:metal ion binding"/>
    <property type="evidence" value="ECO:0007669"/>
    <property type="project" value="UniProtKB-KW"/>
</dbReference>
<organism evidence="6 7">
    <name type="scientific">Caldovatus sediminis</name>
    <dbReference type="NCBI Taxonomy" id="2041189"/>
    <lineage>
        <taxon>Bacteria</taxon>
        <taxon>Pseudomonadati</taxon>
        <taxon>Pseudomonadota</taxon>
        <taxon>Alphaproteobacteria</taxon>
        <taxon>Acetobacterales</taxon>
        <taxon>Roseomonadaceae</taxon>
        <taxon>Caldovatus</taxon>
    </lineage>
</organism>
<dbReference type="SUPFAM" id="SSF50129">
    <property type="entry name" value="GroES-like"/>
    <property type="match status" value="1"/>
</dbReference>
<evidence type="ECO:0000256" key="2">
    <source>
        <dbReference type="ARBA" id="ARBA00008072"/>
    </source>
</evidence>
<dbReference type="PANTHER" id="PTHR43350:SF19">
    <property type="entry name" value="D-GULOSIDE 3-DEHYDROGENASE"/>
    <property type="match status" value="1"/>
</dbReference>
<dbReference type="EMBL" id="BMKS01000008">
    <property type="protein sequence ID" value="GGG38468.1"/>
    <property type="molecule type" value="Genomic_DNA"/>
</dbReference>
<dbReference type="InterPro" id="IPR036291">
    <property type="entry name" value="NAD(P)-bd_dom_sf"/>
</dbReference>
<dbReference type="RefSeq" id="WP_188901195.1">
    <property type="nucleotide sequence ID" value="NZ_BMKS01000008.1"/>
</dbReference>
<dbReference type="SUPFAM" id="SSF51735">
    <property type="entry name" value="NAD(P)-binding Rossmann-fold domains"/>
    <property type="match status" value="1"/>
</dbReference>
<evidence type="ECO:0000256" key="1">
    <source>
        <dbReference type="ARBA" id="ARBA00001947"/>
    </source>
</evidence>
<keyword evidence="7" id="KW-1185">Reference proteome</keyword>
<evidence type="ECO:0000256" key="4">
    <source>
        <dbReference type="ARBA" id="ARBA00022833"/>
    </source>
</evidence>
<evidence type="ECO:0000256" key="5">
    <source>
        <dbReference type="ARBA" id="ARBA00023002"/>
    </source>
</evidence>
<keyword evidence="4" id="KW-0862">Zinc</keyword>
<accession>A0A8J3ECU5</accession>
<dbReference type="Proteomes" id="UP000597507">
    <property type="component" value="Unassembled WGS sequence"/>
</dbReference>
<name>A0A8J3ECU5_9PROT</name>
<evidence type="ECO:0000313" key="7">
    <source>
        <dbReference type="Proteomes" id="UP000597507"/>
    </source>
</evidence>
<dbReference type="PANTHER" id="PTHR43350">
    <property type="entry name" value="NAD-DEPENDENT ALCOHOL DEHYDROGENASE"/>
    <property type="match status" value="1"/>
</dbReference>
<evidence type="ECO:0000313" key="6">
    <source>
        <dbReference type="EMBL" id="GGG38468.1"/>
    </source>
</evidence>
<proteinExistence type="inferred from homology"/>
<comment type="cofactor">
    <cofactor evidence="1">
        <name>Zn(2+)</name>
        <dbReference type="ChEBI" id="CHEBI:29105"/>
    </cofactor>
</comment>
<dbReference type="GO" id="GO:0016491">
    <property type="term" value="F:oxidoreductase activity"/>
    <property type="evidence" value="ECO:0007669"/>
    <property type="project" value="UniProtKB-KW"/>
</dbReference>
<reference evidence="6 7" key="1">
    <citation type="journal article" date="2014" name="Int. J. Syst. Evol. Microbiol.">
        <title>Complete genome sequence of Corynebacterium casei LMG S-19264T (=DSM 44701T), isolated from a smear-ripened cheese.</title>
        <authorList>
            <consortium name="US DOE Joint Genome Institute (JGI-PGF)"/>
            <person name="Walter F."/>
            <person name="Albersmeier A."/>
            <person name="Kalinowski J."/>
            <person name="Ruckert C."/>
        </authorList>
    </citation>
    <scope>NUCLEOTIDE SEQUENCE [LARGE SCALE GENOMIC DNA]</scope>
    <source>
        <strain evidence="6 7">CGMCC 1.16330</strain>
    </source>
</reference>
<comment type="caution">
    <text evidence="6">The sequence shown here is derived from an EMBL/GenBank/DDBJ whole genome shotgun (WGS) entry which is preliminary data.</text>
</comment>